<dbReference type="InterPro" id="IPR002877">
    <property type="entry name" value="RNA_MeTrfase_FtsJ_dom"/>
</dbReference>
<dbReference type="Pfam" id="PF01728">
    <property type="entry name" value="FtsJ"/>
    <property type="match status" value="1"/>
</dbReference>
<evidence type="ECO:0000256" key="7">
    <source>
        <dbReference type="PROSITE-ProRule" id="PRU00946"/>
    </source>
</evidence>
<feature type="binding site" evidence="7">
    <location>
        <position position="152"/>
    </location>
    <ligand>
        <name>S-adenosyl-L-methionine</name>
        <dbReference type="ChEBI" id="CHEBI:59789"/>
    </ligand>
</feature>
<dbReference type="GO" id="GO:0120550">
    <property type="term" value="F:methyltransferase cap2 activity"/>
    <property type="evidence" value="ECO:0007669"/>
    <property type="project" value="UniProtKB-EC"/>
</dbReference>
<name>A0A6I9XM33_9HYME</name>
<accession>A0A6I9XM33</accession>
<keyword evidence="8" id="KW-0812">Transmembrane</keyword>
<dbReference type="GO" id="GO:0004483">
    <property type="term" value="F:methyltransferase cap1 activity"/>
    <property type="evidence" value="ECO:0007669"/>
    <property type="project" value="TreeGrafter"/>
</dbReference>
<evidence type="ECO:0000256" key="6">
    <source>
        <dbReference type="ARBA" id="ARBA00049477"/>
    </source>
</evidence>
<comment type="catalytic activity">
    <reaction evidence="6">
        <text>a 5'-end (N(7)-methyl 5'-triphosphoguanosine)-(2'-O-methyl-ribonucleoside)-(ribonucleotide) in mRNA + S-adenosyl-L-methionine = a 5'-end (N(7)-methyl 5'-triphosphoguanosine)-(2'-O-methyl-ribonucleoside)-(2'-O-methyl-ribonucleotide) in mRNA + S-adenosyl-L-homocysteine + H(+)</text>
        <dbReference type="Rhea" id="RHEA:67024"/>
        <dbReference type="Rhea" id="RHEA-COMP:17169"/>
        <dbReference type="Rhea" id="RHEA-COMP:17170"/>
        <dbReference type="ChEBI" id="CHEBI:15378"/>
        <dbReference type="ChEBI" id="CHEBI:57856"/>
        <dbReference type="ChEBI" id="CHEBI:59789"/>
        <dbReference type="ChEBI" id="CHEBI:167612"/>
        <dbReference type="ChEBI" id="CHEBI:167614"/>
        <dbReference type="EC" id="2.1.1.296"/>
    </reaction>
</comment>
<keyword evidence="3 7" id="KW-0489">Methyltransferase</keyword>
<dbReference type="PANTHER" id="PTHR16121">
    <property type="entry name" value="CAP-SPECIFIC MRNA (NUCLEOSIDE-2'-O-)-METHYLTRANSFERASE 1-RELATED"/>
    <property type="match status" value="1"/>
</dbReference>
<keyword evidence="5 7" id="KW-0949">S-adenosyl-L-methionine</keyword>
<feature type="binding site" evidence="7">
    <location>
        <position position="241"/>
    </location>
    <ligand>
        <name>S-adenosyl-L-methionine</name>
        <dbReference type="ChEBI" id="CHEBI:59789"/>
    </ligand>
</feature>
<dbReference type="EC" id="2.1.1.296" evidence="1"/>
<feature type="transmembrane region" description="Helical" evidence="8">
    <location>
        <begin position="585"/>
        <end position="608"/>
    </location>
</feature>
<dbReference type="PANTHER" id="PTHR16121:SF2">
    <property type="entry name" value="CAP-SPECIFIC MRNA (NUCLEOSIDE-2'-O-)-METHYLTRANSFERASE 2"/>
    <property type="match status" value="1"/>
</dbReference>
<dbReference type="CTD" id="36203"/>
<dbReference type="InterPro" id="IPR050851">
    <property type="entry name" value="mRNA_Cap_2O-Ribose_MeTrfase"/>
</dbReference>
<dbReference type="GeneID" id="105433397"/>
<evidence type="ECO:0000313" key="11">
    <source>
        <dbReference type="RefSeq" id="XP_011647009.1"/>
    </source>
</evidence>
<keyword evidence="10" id="KW-1185">Reference proteome</keyword>
<proteinExistence type="predicted"/>
<evidence type="ECO:0000256" key="1">
    <source>
        <dbReference type="ARBA" id="ARBA00012770"/>
    </source>
</evidence>
<evidence type="ECO:0000313" key="10">
    <source>
        <dbReference type="Proteomes" id="UP000504615"/>
    </source>
</evidence>
<keyword evidence="4 7" id="KW-0808">Transferase</keyword>
<dbReference type="RefSeq" id="XP_011647009.1">
    <property type="nucleotide sequence ID" value="XM_011648707.1"/>
</dbReference>
<evidence type="ECO:0000256" key="2">
    <source>
        <dbReference type="ARBA" id="ARBA00021134"/>
    </source>
</evidence>
<feature type="active site" description="Proton acceptor" evidence="7">
    <location>
        <position position="281"/>
    </location>
</feature>
<evidence type="ECO:0000256" key="3">
    <source>
        <dbReference type="ARBA" id="ARBA00022603"/>
    </source>
</evidence>
<keyword evidence="8" id="KW-1133">Transmembrane helix</keyword>
<feature type="domain" description="Adrift-type SAM-dependent 2'-O-MTase" evidence="9">
    <location>
        <begin position="109"/>
        <end position="328"/>
    </location>
</feature>
<dbReference type="OrthoDB" id="429597at2759"/>
<evidence type="ECO:0000256" key="8">
    <source>
        <dbReference type="SAM" id="Phobius"/>
    </source>
</evidence>
<evidence type="ECO:0000256" key="4">
    <source>
        <dbReference type="ARBA" id="ARBA00022679"/>
    </source>
</evidence>
<dbReference type="GO" id="GO:0005737">
    <property type="term" value="C:cytoplasm"/>
    <property type="evidence" value="ECO:0007669"/>
    <property type="project" value="TreeGrafter"/>
</dbReference>
<gene>
    <name evidence="11" type="primary">LOC105433397</name>
</gene>
<evidence type="ECO:0000256" key="5">
    <source>
        <dbReference type="ARBA" id="ARBA00022691"/>
    </source>
</evidence>
<feature type="binding site" evidence="7">
    <location>
        <position position="171"/>
    </location>
    <ligand>
        <name>S-adenosyl-L-methionine</name>
        <dbReference type="ChEBI" id="CHEBI:59789"/>
    </ligand>
</feature>
<dbReference type="AlphaFoldDB" id="A0A6I9XM33"/>
<dbReference type="GO" id="GO:0005634">
    <property type="term" value="C:nucleus"/>
    <property type="evidence" value="ECO:0007669"/>
    <property type="project" value="UniProtKB-ARBA"/>
</dbReference>
<dbReference type="PROSITE" id="PS51614">
    <property type="entry name" value="SAM_MT_ADRIFT"/>
    <property type="match status" value="1"/>
</dbReference>
<organism evidence="10 11">
    <name type="scientific">Pogonomyrmex barbatus</name>
    <name type="common">red harvester ant</name>
    <dbReference type="NCBI Taxonomy" id="144034"/>
    <lineage>
        <taxon>Eukaryota</taxon>
        <taxon>Metazoa</taxon>
        <taxon>Ecdysozoa</taxon>
        <taxon>Arthropoda</taxon>
        <taxon>Hexapoda</taxon>
        <taxon>Insecta</taxon>
        <taxon>Pterygota</taxon>
        <taxon>Neoptera</taxon>
        <taxon>Endopterygota</taxon>
        <taxon>Hymenoptera</taxon>
        <taxon>Apocrita</taxon>
        <taxon>Aculeata</taxon>
        <taxon>Formicoidea</taxon>
        <taxon>Formicidae</taxon>
        <taxon>Myrmicinae</taxon>
        <taxon>Pogonomyrmex</taxon>
    </lineage>
</organism>
<dbReference type="Proteomes" id="UP000504615">
    <property type="component" value="Unplaced"/>
</dbReference>
<dbReference type="GO" id="GO:0006370">
    <property type="term" value="P:7-methylguanosine mRNA capping"/>
    <property type="evidence" value="ECO:0007669"/>
    <property type="project" value="TreeGrafter"/>
</dbReference>
<dbReference type="InterPro" id="IPR029063">
    <property type="entry name" value="SAM-dependent_MTases_sf"/>
</dbReference>
<protein>
    <recommendedName>
        <fullName evidence="2">Cap-specific mRNA (nucleoside-2'-O-)-methyltransferase 2</fullName>
        <ecNumber evidence="1">2.1.1.296</ecNumber>
    </recommendedName>
</protein>
<sequence>MKKQKQLQDNTFSKNSHTKFTYNMATLFEKHFAISDVQRNAETYVLPDPQSMFEEPPWQLEKLQTLKSDLNEVKSLLNNFNLNKWQQHTNQMNKAGYIVKAVKEKIQAELVTQAWCKFYEIASNFPLVPLNEICREIDSKNFRSVHLCEAPGAFVTALNHWLKTNAPDVQWNWLATTLNPHCEGNSYDSMVADDRFIRHTLKHWCFGADNTGDIMDLRNLDALVERSESLDGGRILLVTADGSIDCTNVPAEQESVVAQLHFCETVACLHLLQKGGNFLLKLFTLFEHQSVCLMYLLSCVFHEIKITKPASSKAGNSEMYVVCINFKGKNFVAPYLHIFRRYYGNVPPAKAMFSLRDIPNAFLKRIEKCSEFFKLHQCQVIQDNINTFRKNTKEYRDILSELLYIKQMISMKYLKDCKLEKMDPANEIVGREIIERNNSHFMNRKLHTNSYNDRSKRQEPQKRLLQIWNEAKEFESPSEKSFVWYLRELPESLEIQTGKSFNKVCSSRFCDSRIQQILNNIDNILQDIPYKIIRFPLTEITREFTQQIDPSHEILSFQFVQDYDSHQTITKIYDRLKKLQSEQTLILIGYSLLTQLNVGLLFLLGNFFNKIIVEVHDNEGYRIKLETYQRNEKLLNYLREILIASHNARNENMAIWSIIPITVLYECDQFPVMMQLNQLMIKIAL</sequence>
<keyword evidence="8" id="KW-0472">Membrane</keyword>
<evidence type="ECO:0000259" key="9">
    <source>
        <dbReference type="PROSITE" id="PS51614"/>
    </source>
</evidence>
<dbReference type="GO" id="GO:0032259">
    <property type="term" value="P:methylation"/>
    <property type="evidence" value="ECO:0007669"/>
    <property type="project" value="UniProtKB-KW"/>
</dbReference>
<dbReference type="Gene3D" id="3.40.50.12760">
    <property type="match status" value="1"/>
</dbReference>
<reference evidence="11" key="1">
    <citation type="submission" date="2025-08" db="UniProtKB">
        <authorList>
            <consortium name="RefSeq"/>
        </authorList>
    </citation>
    <scope>IDENTIFICATION</scope>
</reference>
<dbReference type="SUPFAM" id="SSF53335">
    <property type="entry name" value="S-adenosyl-L-methionine-dependent methyltransferases"/>
    <property type="match status" value="1"/>
</dbReference>
<dbReference type="InterPro" id="IPR025807">
    <property type="entry name" value="Adrift-typ_MeTrfase"/>
</dbReference>